<comment type="subcellular location">
    <subcellularLocation>
        <location evidence="1 9">Cell membrane</location>
        <topology evidence="1 9">Multi-pass membrane protein</topology>
    </subcellularLocation>
</comment>
<feature type="transmembrane region" description="Helical" evidence="9">
    <location>
        <begin position="89"/>
        <end position="113"/>
    </location>
</feature>
<feature type="transmembrane region" description="Helical" evidence="9">
    <location>
        <begin position="158"/>
        <end position="176"/>
    </location>
</feature>
<keyword evidence="5 9" id="KW-0812">Transmembrane</keyword>
<evidence type="ECO:0000313" key="11">
    <source>
        <dbReference type="EMBL" id="AML50336.1"/>
    </source>
</evidence>
<protein>
    <recommendedName>
        <fullName evidence="9">Apolipoprotein N-acyltransferase</fullName>
        <shortName evidence="9">ALP N-acyltransferase</shortName>
        <ecNumber evidence="9">2.3.1.269</ecNumber>
    </recommendedName>
</protein>
<dbReference type="GO" id="GO:0016410">
    <property type="term" value="F:N-acyltransferase activity"/>
    <property type="evidence" value="ECO:0007669"/>
    <property type="project" value="UniProtKB-UniRule"/>
</dbReference>
<accession>A0A126UXH2</accession>
<evidence type="ECO:0000256" key="8">
    <source>
        <dbReference type="ARBA" id="ARBA00023315"/>
    </source>
</evidence>
<keyword evidence="7 9" id="KW-0472">Membrane</keyword>
<keyword evidence="12" id="KW-1185">Reference proteome</keyword>
<feature type="transmembrane region" description="Helical" evidence="9">
    <location>
        <begin position="478"/>
        <end position="496"/>
    </location>
</feature>
<dbReference type="OrthoDB" id="9804277at2"/>
<sequence>MASILRPSAFKATLLFGALAGGAMALGQAPFSLWWLAVLGILGVFYLNLRVSTPLQAALLGWLVGTVYFAGSLYWIMAPFQVDAARHGWMAPFALVFLSAGLALLWGAGFGWAKWRTRAPGLALALGWGAAEMLRGYLFTGLPWGLVGYIWVDTPVAQLASIIGPYGLTFLTFLVLGGGFGLAGRQKWVALSGAAFVAVIAVVFGASQLSKGPSLRSDAPIIRLVQTNAAQREKWQSGKTSMFWERNLALTAQNSDRQPDLIVWPETAVPYLMEQAGVAFEVMVQASGGIPIVAGIQREDRTGFYNSMVVLNGDGSIAQFYDKSHLVPFGEYIPFGTVARKLGLSGIADQLGGGYQAGNGTQLLDLGALGRALPLICYEAVFPRDVHVAKDRPDWILHITNDAWFGKKAGPYQHLTQARMRAIEQGLPVVRAANTGISAAIDPYGRVIDSLPLGVAGALDVALPAPNSATVFSKTGNIPLIFFFFTLILSLSLHRYRLSR</sequence>
<dbReference type="HAMAP" id="MF_01148">
    <property type="entry name" value="Lnt"/>
    <property type="match status" value="1"/>
</dbReference>
<feature type="domain" description="CN hydrolase" evidence="10">
    <location>
        <begin position="225"/>
        <end position="465"/>
    </location>
</feature>
<dbReference type="SUPFAM" id="SSF56317">
    <property type="entry name" value="Carbon-nitrogen hydrolase"/>
    <property type="match status" value="1"/>
</dbReference>
<dbReference type="InterPro" id="IPR003010">
    <property type="entry name" value="C-N_Hydrolase"/>
</dbReference>
<evidence type="ECO:0000256" key="1">
    <source>
        <dbReference type="ARBA" id="ARBA00004651"/>
    </source>
</evidence>
<comment type="pathway">
    <text evidence="9">Protein modification; lipoprotein biosynthesis (N-acyl transfer).</text>
</comment>
<keyword evidence="6 9" id="KW-1133">Transmembrane helix</keyword>
<evidence type="ECO:0000313" key="12">
    <source>
        <dbReference type="Proteomes" id="UP000070371"/>
    </source>
</evidence>
<dbReference type="CDD" id="cd07571">
    <property type="entry name" value="ALP_N-acyl_transferase"/>
    <property type="match status" value="1"/>
</dbReference>
<evidence type="ECO:0000256" key="7">
    <source>
        <dbReference type="ARBA" id="ARBA00023136"/>
    </source>
</evidence>
<evidence type="ECO:0000256" key="2">
    <source>
        <dbReference type="ARBA" id="ARBA00010065"/>
    </source>
</evidence>
<dbReference type="EMBL" id="CP014327">
    <property type="protein sequence ID" value="AML50336.1"/>
    <property type="molecule type" value="Genomic_DNA"/>
</dbReference>
<comment type="similarity">
    <text evidence="2 9">Belongs to the CN hydrolase family. Apolipoprotein N-acyltransferase subfamily.</text>
</comment>
<dbReference type="PROSITE" id="PS50263">
    <property type="entry name" value="CN_HYDROLASE"/>
    <property type="match status" value="1"/>
</dbReference>
<dbReference type="InterPro" id="IPR036526">
    <property type="entry name" value="C-N_Hydrolase_sf"/>
</dbReference>
<dbReference type="GO" id="GO:0005886">
    <property type="term" value="C:plasma membrane"/>
    <property type="evidence" value="ECO:0007669"/>
    <property type="project" value="UniProtKB-SubCell"/>
</dbReference>
<dbReference type="STRING" id="1579316.RC74_02810"/>
<keyword evidence="4 9" id="KW-0808">Transferase</keyword>
<comment type="function">
    <text evidence="9">Catalyzes the phospholipid dependent N-acylation of the N-terminal cysteine of apolipoprotein, the last step in lipoprotein maturation.</text>
</comment>
<dbReference type="UniPathway" id="UPA00666"/>
<dbReference type="InterPro" id="IPR004563">
    <property type="entry name" value="Apolipo_AcylTrfase"/>
</dbReference>
<gene>
    <name evidence="9" type="primary">lnt</name>
    <name evidence="11" type="ORF">RC74_02810</name>
</gene>
<feature type="transmembrane region" description="Helical" evidence="9">
    <location>
        <begin position="35"/>
        <end position="51"/>
    </location>
</feature>
<dbReference type="InterPro" id="IPR045378">
    <property type="entry name" value="LNT_N"/>
</dbReference>
<evidence type="ECO:0000256" key="6">
    <source>
        <dbReference type="ARBA" id="ARBA00022989"/>
    </source>
</evidence>
<dbReference type="Pfam" id="PF00795">
    <property type="entry name" value="CN_hydrolase"/>
    <property type="match status" value="1"/>
</dbReference>
<name>A0A126UXH2_9RHOB</name>
<evidence type="ECO:0000256" key="4">
    <source>
        <dbReference type="ARBA" id="ARBA00022679"/>
    </source>
</evidence>
<organism evidence="11 12">
    <name type="scientific">Falsihalocynthiibacter arcticus</name>
    <dbReference type="NCBI Taxonomy" id="1579316"/>
    <lineage>
        <taxon>Bacteria</taxon>
        <taxon>Pseudomonadati</taxon>
        <taxon>Pseudomonadota</taxon>
        <taxon>Alphaproteobacteria</taxon>
        <taxon>Rhodobacterales</taxon>
        <taxon>Roseobacteraceae</taxon>
        <taxon>Falsihalocynthiibacter</taxon>
    </lineage>
</organism>
<dbReference type="NCBIfam" id="TIGR00546">
    <property type="entry name" value="lnt"/>
    <property type="match status" value="1"/>
</dbReference>
<dbReference type="Gene3D" id="3.60.110.10">
    <property type="entry name" value="Carbon-nitrogen hydrolase"/>
    <property type="match status" value="1"/>
</dbReference>
<evidence type="ECO:0000256" key="9">
    <source>
        <dbReference type="HAMAP-Rule" id="MF_01148"/>
    </source>
</evidence>
<dbReference type="PANTHER" id="PTHR38686">
    <property type="entry name" value="APOLIPOPROTEIN N-ACYLTRANSFERASE"/>
    <property type="match status" value="1"/>
</dbReference>
<reference evidence="11 12" key="1">
    <citation type="submission" date="2016-02" db="EMBL/GenBank/DDBJ databases">
        <title>Complete genome sequence of Halocynthiibacter arcticus PAMC 20958t from arctic marine sediment.</title>
        <authorList>
            <person name="Lee Y.M."/>
            <person name="Baek K."/>
            <person name="Lee H.K."/>
            <person name="Shin S.C."/>
        </authorList>
    </citation>
    <scope>NUCLEOTIDE SEQUENCE [LARGE SCALE GENOMIC DNA]</scope>
    <source>
        <strain evidence="11">PAMC 20958</strain>
    </source>
</reference>
<dbReference type="Pfam" id="PF20154">
    <property type="entry name" value="LNT_N"/>
    <property type="match status" value="1"/>
</dbReference>
<keyword evidence="8 9" id="KW-0012">Acyltransferase</keyword>
<comment type="catalytic activity">
    <reaction evidence="9">
        <text>N-terminal S-1,2-diacyl-sn-glyceryl-L-cysteinyl-[lipoprotein] + a glycerophospholipid = N-acyl-S-1,2-diacyl-sn-glyceryl-L-cysteinyl-[lipoprotein] + a 2-acyl-sn-glycero-3-phospholipid + H(+)</text>
        <dbReference type="Rhea" id="RHEA:48228"/>
        <dbReference type="Rhea" id="RHEA-COMP:14681"/>
        <dbReference type="Rhea" id="RHEA-COMP:14684"/>
        <dbReference type="ChEBI" id="CHEBI:15378"/>
        <dbReference type="ChEBI" id="CHEBI:136912"/>
        <dbReference type="ChEBI" id="CHEBI:140656"/>
        <dbReference type="ChEBI" id="CHEBI:140657"/>
        <dbReference type="ChEBI" id="CHEBI:140660"/>
        <dbReference type="EC" id="2.3.1.269"/>
    </reaction>
</comment>
<feature type="transmembrane region" description="Helical" evidence="9">
    <location>
        <begin position="58"/>
        <end position="77"/>
    </location>
</feature>
<evidence type="ECO:0000256" key="5">
    <source>
        <dbReference type="ARBA" id="ARBA00022692"/>
    </source>
</evidence>
<evidence type="ECO:0000259" key="10">
    <source>
        <dbReference type="PROSITE" id="PS50263"/>
    </source>
</evidence>
<dbReference type="EC" id="2.3.1.269" evidence="9"/>
<dbReference type="Proteomes" id="UP000070371">
    <property type="component" value="Chromosome"/>
</dbReference>
<proteinExistence type="inferred from homology"/>
<evidence type="ECO:0000256" key="3">
    <source>
        <dbReference type="ARBA" id="ARBA00022475"/>
    </source>
</evidence>
<dbReference type="GO" id="GO:0042158">
    <property type="term" value="P:lipoprotein biosynthetic process"/>
    <property type="evidence" value="ECO:0007669"/>
    <property type="project" value="UniProtKB-UniRule"/>
</dbReference>
<dbReference type="PANTHER" id="PTHR38686:SF1">
    <property type="entry name" value="APOLIPOPROTEIN N-ACYLTRANSFERASE"/>
    <property type="match status" value="1"/>
</dbReference>
<dbReference type="KEGG" id="hat:RC74_02810"/>
<feature type="transmembrane region" description="Helical" evidence="9">
    <location>
        <begin position="188"/>
        <end position="207"/>
    </location>
</feature>
<keyword evidence="3 9" id="KW-1003">Cell membrane</keyword>
<dbReference type="RefSeq" id="WP_039001528.1">
    <property type="nucleotide sequence ID" value="NZ_CP014327.1"/>
</dbReference>
<dbReference type="AlphaFoldDB" id="A0A126UXH2"/>